<evidence type="ECO:0000313" key="3">
    <source>
        <dbReference type="Proteomes" id="UP000887013"/>
    </source>
</evidence>
<sequence length="162" mass="18853">MSRNHFRTIKKIFHLNDNSKLKSGDKPKILGKIAPIQEELGGNLLQFGTFHKKLSIDESMVPYYKHHTCKMFIKSKPIRFGFKIWMLCSSFGYPYAMEIYSGRENESSGMRLSEDVTQLLSKIADPSRHEIYFDNFFTSYNLLKRLADSRIRATTSINNSRD</sequence>
<dbReference type="PANTHER" id="PTHR46599:SF3">
    <property type="entry name" value="PIGGYBAC TRANSPOSABLE ELEMENT-DERIVED PROTEIN 4"/>
    <property type="match status" value="1"/>
</dbReference>
<dbReference type="OrthoDB" id="6613190at2759"/>
<dbReference type="Proteomes" id="UP000887013">
    <property type="component" value="Unassembled WGS sequence"/>
</dbReference>
<dbReference type="AlphaFoldDB" id="A0A8X6I2Y5"/>
<dbReference type="Pfam" id="PF13843">
    <property type="entry name" value="DDE_Tnp_1_7"/>
    <property type="match status" value="1"/>
</dbReference>
<dbReference type="EMBL" id="BMAW01041497">
    <property type="protein sequence ID" value="GFS28813.1"/>
    <property type="molecule type" value="Genomic_DNA"/>
</dbReference>
<organism evidence="2 3">
    <name type="scientific">Nephila pilipes</name>
    <name type="common">Giant wood spider</name>
    <name type="synonym">Nephila maculata</name>
    <dbReference type="NCBI Taxonomy" id="299642"/>
    <lineage>
        <taxon>Eukaryota</taxon>
        <taxon>Metazoa</taxon>
        <taxon>Ecdysozoa</taxon>
        <taxon>Arthropoda</taxon>
        <taxon>Chelicerata</taxon>
        <taxon>Arachnida</taxon>
        <taxon>Araneae</taxon>
        <taxon>Araneomorphae</taxon>
        <taxon>Entelegynae</taxon>
        <taxon>Araneoidea</taxon>
        <taxon>Nephilidae</taxon>
        <taxon>Nephila</taxon>
    </lineage>
</organism>
<accession>A0A8X6I2Y5</accession>
<protein>
    <submittedName>
        <fullName evidence="2">PiggyBac transposable element-derived protein 3</fullName>
    </submittedName>
</protein>
<gene>
    <name evidence="2" type="primary">PGBD3</name>
    <name evidence="2" type="ORF">NPIL_476671</name>
</gene>
<feature type="domain" description="PiggyBac transposable element-derived protein" evidence="1">
    <location>
        <begin position="1"/>
        <end position="161"/>
    </location>
</feature>
<reference evidence="2" key="1">
    <citation type="submission" date="2020-08" db="EMBL/GenBank/DDBJ databases">
        <title>Multicomponent nature underlies the extraordinary mechanical properties of spider dragline silk.</title>
        <authorList>
            <person name="Kono N."/>
            <person name="Nakamura H."/>
            <person name="Mori M."/>
            <person name="Yoshida Y."/>
            <person name="Ohtoshi R."/>
            <person name="Malay A.D."/>
            <person name="Moran D.A.P."/>
            <person name="Tomita M."/>
            <person name="Numata K."/>
            <person name="Arakawa K."/>
        </authorList>
    </citation>
    <scope>NUCLEOTIDE SEQUENCE</scope>
</reference>
<dbReference type="PANTHER" id="PTHR46599">
    <property type="entry name" value="PIGGYBAC TRANSPOSABLE ELEMENT-DERIVED PROTEIN 4"/>
    <property type="match status" value="1"/>
</dbReference>
<evidence type="ECO:0000259" key="1">
    <source>
        <dbReference type="Pfam" id="PF13843"/>
    </source>
</evidence>
<dbReference type="InterPro" id="IPR029526">
    <property type="entry name" value="PGBD"/>
</dbReference>
<comment type="caution">
    <text evidence="2">The sequence shown here is derived from an EMBL/GenBank/DDBJ whole genome shotgun (WGS) entry which is preliminary data.</text>
</comment>
<evidence type="ECO:0000313" key="2">
    <source>
        <dbReference type="EMBL" id="GFS28813.1"/>
    </source>
</evidence>
<name>A0A8X6I2Y5_NEPPI</name>
<proteinExistence type="predicted"/>
<keyword evidence="3" id="KW-1185">Reference proteome</keyword>